<comment type="caution">
    <text evidence="2">The sequence shown here is derived from an EMBL/GenBank/DDBJ whole genome shotgun (WGS) entry which is preliminary data.</text>
</comment>
<dbReference type="Pfam" id="PF13483">
    <property type="entry name" value="Lactamase_B_3"/>
    <property type="match status" value="1"/>
</dbReference>
<reference evidence="2" key="1">
    <citation type="journal article" date="2022" name="Cell">
        <title>Repeat-based holocentromeres influence genome architecture and karyotype evolution.</title>
        <authorList>
            <person name="Hofstatter P.G."/>
            <person name="Thangavel G."/>
            <person name="Lux T."/>
            <person name="Neumann P."/>
            <person name="Vondrak T."/>
            <person name="Novak P."/>
            <person name="Zhang M."/>
            <person name="Costa L."/>
            <person name="Castellani M."/>
            <person name="Scott A."/>
            <person name="Toegelov H."/>
            <person name="Fuchs J."/>
            <person name="Mata-Sucre Y."/>
            <person name="Dias Y."/>
            <person name="Vanzela A.L.L."/>
            <person name="Huettel B."/>
            <person name="Almeida C.C.S."/>
            <person name="Simkova H."/>
            <person name="Souza G."/>
            <person name="Pedrosa-Harand A."/>
            <person name="Macas J."/>
            <person name="Mayer K.F.X."/>
            <person name="Houben A."/>
            <person name="Marques A."/>
        </authorList>
    </citation>
    <scope>NUCLEOTIDE SEQUENCE</scope>
    <source>
        <strain evidence="2">RhyBre1mFocal</strain>
    </source>
</reference>
<name>A0A9Q0BZX9_9POAL</name>
<organism evidence="2 3">
    <name type="scientific">Rhynchospora breviuscula</name>
    <dbReference type="NCBI Taxonomy" id="2022672"/>
    <lineage>
        <taxon>Eukaryota</taxon>
        <taxon>Viridiplantae</taxon>
        <taxon>Streptophyta</taxon>
        <taxon>Embryophyta</taxon>
        <taxon>Tracheophyta</taxon>
        <taxon>Spermatophyta</taxon>
        <taxon>Magnoliopsida</taxon>
        <taxon>Liliopsida</taxon>
        <taxon>Poales</taxon>
        <taxon>Cyperaceae</taxon>
        <taxon>Cyperoideae</taxon>
        <taxon>Rhynchosporeae</taxon>
        <taxon>Rhynchospora</taxon>
    </lineage>
</organism>
<dbReference type="InterPro" id="IPR001279">
    <property type="entry name" value="Metallo-B-lactamas"/>
</dbReference>
<dbReference type="SMART" id="SM00849">
    <property type="entry name" value="Lactamase_B"/>
    <property type="match status" value="1"/>
</dbReference>
<evidence type="ECO:0000313" key="2">
    <source>
        <dbReference type="EMBL" id="KAJ1683779.1"/>
    </source>
</evidence>
<proteinExistence type="predicted"/>
<keyword evidence="3" id="KW-1185">Reference proteome</keyword>
<dbReference type="PANTHER" id="PTHR43546:SF3">
    <property type="entry name" value="UPF0173 METAL-DEPENDENT HYDROLASE MJ1163"/>
    <property type="match status" value="1"/>
</dbReference>
<dbReference type="AlphaFoldDB" id="A0A9Q0BZX9"/>
<gene>
    <name evidence="2" type="ORF">LUZ63_020924</name>
</gene>
<evidence type="ECO:0000313" key="3">
    <source>
        <dbReference type="Proteomes" id="UP001151287"/>
    </source>
</evidence>
<dbReference type="PANTHER" id="PTHR43546">
    <property type="entry name" value="UPF0173 METAL-DEPENDENT HYDROLASE MJ1163-RELATED"/>
    <property type="match status" value="1"/>
</dbReference>
<dbReference type="InterPro" id="IPR036866">
    <property type="entry name" value="RibonucZ/Hydroxyglut_hydro"/>
</dbReference>
<evidence type="ECO:0000259" key="1">
    <source>
        <dbReference type="SMART" id="SM00849"/>
    </source>
</evidence>
<dbReference type="InterPro" id="IPR050114">
    <property type="entry name" value="UPF0173_UPF0282_UlaG_hydrolase"/>
</dbReference>
<dbReference type="Proteomes" id="UP001151287">
    <property type="component" value="Unassembled WGS sequence"/>
</dbReference>
<feature type="domain" description="Metallo-beta-lactamase" evidence="1">
    <location>
        <begin position="7"/>
        <end position="186"/>
    </location>
</feature>
<protein>
    <recommendedName>
        <fullName evidence="1">Metallo-beta-lactamase domain-containing protein</fullName>
    </recommendedName>
</protein>
<accession>A0A9Q0BZX9</accession>
<dbReference type="EMBL" id="JAMQYH010000097">
    <property type="protein sequence ID" value="KAJ1683779.1"/>
    <property type="molecule type" value="Genomic_DNA"/>
</dbReference>
<dbReference type="SUPFAM" id="SSF56281">
    <property type="entry name" value="Metallo-hydrolase/oxidoreductase"/>
    <property type="match status" value="1"/>
</dbReference>
<dbReference type="Gene3D" id="3.60.15.10">
    <property type="entry name" value="Ribonuclease Z/Hydroxyacylglutathione hydrolase-like"/>
    <property type="match status" value="1"/>
</dbReference>
<sequence>MRISKHGHACVRIEHEGHVVVIDPGSFTSREAVDGATAVLITHEHADHLDLGHLAATRAPVFTVDDVAGHIRSGAPAVAERTTVVAPGDTVDVGLPVRAVGERHAVIHDSLPVPANSGFVVTAGDTKVFHPGDSFELPGEAVDLFCLPVSAPWTKLAEVMEHARAVAAPRTLAVHDRILSDVGLALTDGRVAAYLDGIGDYTRLPDGAEL</sequence>